<evidence type="ECO:0000256" key="1">
    <source>
        <dbReference type="SAM" id="MobiDB-lite"/>
    </source>
</evidence>
<proteinExistence type="predicted"/>
<evidence type="ECO:0000313" key="3">
    <source>
        <dbReference type="Proteomes" id="UP001497512"/>
    </source>
</evidence>
<organism evidence="2 3">
    <name type="scientific">Sphagnum troendelagicum</name>
    <dbReference type="NCBI Taxonomy" id="128251"/>
    <lineage>
        <taxon>Eukaryota</taxon>
        <taxon>Viridiplantae</taxon>
        <taxon>Streptophyta</taxon>
        <taxon>Embryophyta</taxon>
        <taxon>Bryophyta</taxon>
        <taxon>Sphagnophytina</taxon>
        <taxon>Sphagnopsida</taxon>
        <taxon>Sphagnales</taxon>
        <taxon>Sphagnaceae</taxon>
        <taxon>Sphagnum</taxon>
    </lineage>
</organism>
<reference evidence="2" key="1">
    <citation type="submission" date="2024-02" db="EMBL/GenBank/DDBJ databases">
        <authorList>
            <consortium name="ELIXIR-Norway"/>
            <consortium name="Elixir Norway"/>
        </authorList>
    </citation>
    <scope>NUCLEOTIDE SEQUENCE</scope>
</reference>
<evidence type="ECO:0000313" key="2">
    <source>
        <dbReference type="EMBL" id="CAK9195163.1"/>
    </source>
</evidence>
<keyword evidence="3" id="KW-1185">Reference proteome</keyword>
<dbReference type="SUPFAM" id="SSF144256">
    <property type="entry name" value="TSP9-like"/>
    <property type="match status" value="1"/>
</dbReference>
<feature type="region of interest" description="Disordered" evidence="1">
    <location>
        <begin position="53"/>
        <end position="91"/>
    </location>
</feature>
<sequence length="91" mass="9555">MACFAVALPPMMNQAAVVLQVKDQKKSKGFLDWLTEALDKSDITETDAILKKVEPGKSSNNGAGVGKPSAGKAKGPTPAPQKKGKLPFFGK</sequence>
<gene>
    <name evidence="2" type="ORF">CSSPTR1EN2_LOCUS2887</name>
</gene>
<dbReference type="InterPro" id="IPR037244">
    <property type="entry name" value="TSP9_sf"/>
</dbReference>
<name>A0ABP0TFD5_9BRYO</name>
<dbReference type="Proteomes" id="UP001497512">
    <property type="component" value="Chromosome 10"/>
</dbReference>
<dbReference type="EMBL" id="OZ019902">
    <property type="protein sequence ID" value="CAK9195163.1"/>
    <property type="molecule type" value="Genomic_DNA"/>
</dbReference>
<dbReference type="InterPro" id="IPR021584">
    <property type="entry name" value="TSP9"/>
</dbReference>
<dbReference type="Pfam" id="PF11493">
    <property type="entry name" value="TSP9"/>
    <property type="match status" value="1"/>
</dbReference>
<protein>
    <submittedName>
        <fullName evidence="2">Uncharacterized protein</fullName>
    </submittedName>
</protein>
<accession>A0ABP0TFD5</accession>